<evidence type="ECO:0000256" key="1">
    <source>
        <dbReference type="SAM" id="Coils"/>
    </source>
</evidence>
<dbReference type="Pfam" id="PF13884">
    <property type="entry name" value="Peptidase_S74"/>
    <property type="match status" value="1"/>
</dbReference>
<dbReference type="Gene3D" id="1.10.10.10">
    <property type="entry name" value="Winged helix-like DNA-binding domain superfamily/Winged helix DNA-binding domain"/>
    <property type="match status" value="1"/>
</dbReference>
<gene>
    <name evidence="4" type="ORF">SKC38_06595</name>
</gene>
<dbReference type="PANTHER" id="PTHR13029">
    <property type="match status" value="1"/>
</dbReference>
<name>A0ABW6CYV6_9BACT</name>
<feature type="signal peptide" evidence="2">
    <location>
        <begin position="1"/>
        <end position="20"/>
    </location>
</feature>
<evidence type="ECO:0000259" key="3">
    <source>
        <dbReference type="PROSITE" id="PS51688"/>
    </source>
</evidence>
<comment type="caution">
    <text evidence="4">The sequence shown here is derived from an EMBL/GenBank/DDBJ whole genome shotgun (WGS) entry which is preliminary data.</text>
</comment>
<dbReference type="InterPro" id="IPR030392">
    <property type="entry name" value="S74_ICA"/>
</dbReference>
<feature type="domain" description="Peptidase S74" evidence="3">
    <location>
        <begin position="211"/>
        <end position="309"/>
    </location>
</feature>
<reference evidence="4 5" key="1">
    <citation type="submission" date="2024-03" db="EMBL/GenBank/DDBJ databases">
        <title>Aquirufa genome sequencing.</title>
        <authorList>
            <person name="Pitt A."/>
            <person name="Hahn M.W."/>
        </authorList>
    </citation>
    <scope>NUCLEOTIDE SEQUENCE [LARGE SCALE GENOMIC DNA]</scope>
    <source>
        <strain evidence="4 5">PLAD-142S6K</strain>
    </source>
</reference>
<accession>A0ABW6CYV6</accession>
<dbReference type="RefSeq" id="WP_377976215.1">
    <property type="nucleotide sequence ID" value="NZ_JBBKYA010000003.1"/>
</dbReference>
<dbReference type="Proteomes" id="UP001598114">
    <property type="component" value="Unassembled WGS sequence"/>
</dbReference>
<dbReference type="InterPro" id="IPR036388">
    <property type="entry name" value="WH-like_DNA-bd_sf"/>
</dbReference>
<feature type="chain" id="PRO_5046283241" evidence="2">
    <location>
        <begin position="21"/>
        <end position="317"/>
    </location>
</feature>
<feature type="coiled-coil region" evidence="1">
    <location>
        <begin position="288"/>
        <end position="315"/>
    </location>
</feature>
<dbReference type="PROSITE" id="PS51688">
    <property type="entry name" value="ICA"/>
    <property type="match status" value="1"/>
</dbReference>
<evidence type="ECO:0000313" key="4">
    <source>
        <dbReference type="EMBL" id="MFD3275889.1"/>
    </source>
</evidence>
<organism evidence="4 5">
    <name type="scientific">Aquirufa echingensis</name>
    <dbReference type="NCBI Taxonomy" id="3096516"/>
    <lineage>
        <taxon>Bacteria</taxon>
        <taxon>Pseudomonadati</taxon>
        <taxon>Bacteroidota</taxon>
        <taxon>Cytophagia</taxon>
        <taxon>Cytophagales</taxon>
        <taxon>Flectobacillaceae</taxon>
        <taxon>Aquirufa</taxon>
    </lineage>
</organism>
<keyword evidence="2" id="KW-0732">Signal</keyword>
<dbReference type="InterPro" id="IPR051577">
    <property type="entry name" value="MRF-like"/>
</dbReference>
<evidence type="ECO:0000313" key="5">
    <source>
        <dbReference type="Proteomes" id="UP001598114"/>
    </source>
</evidence>
<dbReference type="PANTHER" id="PTHR13029:SF18">
    <property type="entry name" value="MYELIN REGULATORY FACTOR HOMOLOG 1"/>
    <property type="match status" value="1"/>
</dbReference>
<keyword evidence="5" id="KW-1185">Reference proteome</keyword>
<evidence type="ECO:0000256" key="2">
    <source>
        <dbReference type="SAM" id="SignalP"/>
    </source>
</evidence>
<proteinExistence type="predicted"/>
<keyword evidence="1" id="KW-0175">Coiled coil</keyword>
<sequence>MDFKRIFIFAILGLSFGAKAQTGIGTTTPVNKLQVETATADPLSSGTTANGNLRLSGPSPAVHVLDFGLSSTSTFAWMQARNKTYGTNYFLGINPLGGNVGIGTSAPLSTLTVGNAGGTISGEITINPQGASNEGGQITLKKSLSGPTNDWTIDTYGDNLANARFRIFNGSDATTGLSIKENGFVGLGNIAPTVRLQVTGDIIANSIAGSSDIRFKKDISPIENPLAKVMQLRGVNFNWNTSAFPQRMFSEKRTMGFIAQEVEKVVPEIVQTENTAEGFKSVQYDKIVALLVEAVKAQQKQIQQLKREVKKLKKQAR</sequence>
<protein>
    <submittedName>
        <fullName evidence="4">Tail fiber domain-containing protein</fullName>
    </submittedName>
</protein>
<dbReference type="EMBL" id="JBBKYA010000003">
    <property type="protein sequence ID" value="MFD3275889.1"/>
    <property type="molecule type" value="Genomic_DNA"/>
</dbReference>